<sequence length="222" mass="23155">MIVTIDGVAASGKSSVASGVARRLNIPYVSSGLLYRAATLLALEAGTDLGDAPALIALLSGSPLRLEPLPEGNRIFLTPVGEQETGAERDLTADAHTSAVDAGVSALAQLPELREWVNAQLRALTPPFVAEGRDMGTAVFPQAQAKFFLTASPRVRALRRVKERLEDVAEVEAALVARDAKDKAQSAPAADAQLIDTSTLDLSGVIAAVLRGLHQPASSDLS</sequence>
<dbReference type="RefSeq" id="WP_260561136.1">
    <property type="nucleotide sequence ID" value="NZ_BAABEC010000069.1"/>
</dbReference>
<evidence type="ECO:0000256" key="6">
    <source>
        <dbReference type="ARBA" id="ARBA00047615"/>
    </source>
</evidence>
<keyword evidence="4 8" id="KW-0418">Kinase</keyword>
<accession>A0ABY5YIC0</accession>
<proteinExistence type="inferred from homology"/>
<keyword evidence="3 8" id="KW-0547">Nucleotide-binding</keyword>
<protein>
    <recommendedName>
        <fullName evidence="8">Cytidylate kinase</fullName>
        <shortName evidence="8">CK</shortName>
        <ecNumber evidence="8">2.7.4.25</ecNumber>
    </recommendedName>
    <alternativeName>
        <fullName evidence="8">Cytidine monophosphate kinase</fullName>
        <shortName evidence="8">CMP kinase</shortName>
    </alternativeName>
</protein>
<feature type="domain" description="Cytidylate kinase" evidence="9">
    <location>
        <begin position="3"/>
        <end position="214"/>
    </location>
</feature>
<dbReference type="Pfam" id="PF02224">
    <property type="entry name" value="Cytidylate_kin"/>
    <property type="match status" value="1"/>
</dbReference>
<dbReference type="InterPro" id="IPR027417">
    <property type="entry name" value="P-loop_NTPase"/>
</dbReference>
<dbReference type="EC" id="2.7.4.25" evidence="8"/>
<dbReference type="Proteomes" id="UP001060261">
    <property type="component" value="Chromosome"/>
</dbReference>
<evidence type="ECO:0000256" key="5">
    <source>
        <dbReference type="ARBA" id="ARBA00022840"/>
    </source>
</evidence>
<dbReference type="Gene3D" id="3.40.50.300">
    <property type="entry name" value="P-loop containing nucleotide triphosphate hydrolases"/>
    <property type="match status" value="1"/>
</dbReference>
<keyword evidence="2 8" id="KW-0808">Transferase</keyword>
<organism evidence="10 11">
    <name type="scientific">Deinococcus rubellus</name>
    <dbReference type="NCBI Taxonomy" id="1889240"/>
    <lineage>
        <taxon>Bacteria</taxon>
        <taxon>Thermotogati</taxon>
        <taxon>Deinococcota</taxon>
        <taxon>Deinococci</taxon>
        <taxon>Deinococcales</taxon>
        <taxon>Deinococcaceae</taxon>
        <taxon>Deinococcus</taxon>
    </lineage>
</organism>
<dbReference type="NCBIfam" id="TIGR00017">
    <property type="entry name" value="cmk"/>
    <property type="match status" value="1"/>
</dbReference>
<dbReference type="CDD" id="cd02020">
    <property type="entry name" value="CMPK"/>
    <property type="match status" value="1"/>
</dbReference>
<evidence type="ECO:0000256" key="8">
    <source>
        <dbReference type="HAMAP-Rule" id="MF_00238"/>
    </source>
</evidence>
<evidence type="ECO:0000256" key="2">
    <source>
        <dbReference type="ARBA" id="ARBA00022679"/>
    </source>
</evidence>
<keyword evidence="11" id="KW-1185">Reference proteome</keyword>
<evidence type="ECO:0000313" key="10">
    <source>
        <dbReference type="EMBL" id="UWX64878.1"/>
    </source>
</evidence>
<keyword evidence="8" id="KW-0963">Cytoplasm</keyword>
<keyword evidence="5 8" id="KW-0067">ATP-binding</keyword>
<comment type="subcellular location">
    <subcellularLocation>
        <location evidence="8">Cytoplasm</location>
    </subcellularLocation>
</comment>
<dbReference type="SUPFAM" id="SSF52540">
    <property type="entry name" value="P-loop containing nucleoside triphosphate hydrolases"/>
    <property type="match status" value="1"/>
</dbReference>
<dbReference type="InterPro" id="IPR011994">
    <property type="entry name" value="Cytidylate_kinase_dom"/>
</dbReference>
<comment type="catalytic activity">
    <reaction evidence="6 8">
        <text>dCMP + ATP = dCDP + ADP</text>
        <dbReference type="Rhea" id="RHEA:25094"/>
        <dbReference type="ChEBI" id="CHEBI:30616"/>
        <dbReference type="ChEBI" id="CHEBI:57566"/>
        <dbReference type="ChEBI" id="CHEBI:58593"/>
        <dbReference type="ChEBI" id="CHEBI:456216"/>
        <dbReference type="EC" id="2.7.4.25"/>
    </reaction>
</comment>
<dbReference type="InterPro" id="IPR003136">
    <property type="entry name" value="Cytidylate_kin"/>
</dbReference>
<evidence type="ECO:0000256" key="7">
    <source>
        <dbReference type="ARBA" id="ARBA00048478"/>
    </source>
</evidence>
<evidence type="ECO:0000313" key="11">
    <source>
        <dbReference type="Proteomes" id="UP001060261"/>
    </source>
</evidence>
<dbReference type="GO" id="GO:0016301">
    <property type="term" value="F:kinase activity"/>
    <property type="evidence" value="ECO:0007669"/>
    <property type="project" value="UniProtKB-KW"/>
</dbReference>
<dbReference type="EMBL" id="CP104213">
    <property type="protein sequence ID" value="UWX64878.1"/>
    <property type="molecule type" value="Genomic_DNA"/>
</dbReference>
<evidence type="ECO:0000256" key="4">
    <source>
        <dbReference type="ARBA" id="ARBA00022777"/>
    </source>
</evidence>
<feature type="binding site" evidence="8">
    <location>
        <begin position="7"/>
        <end position="15"/>
    </location>
    <ligand>
        <name>ATP</name>
        <dbReference type="ChEBI" id="CHEBI:30616"/>
    </ligand>
</feature>
<comment type="catalytic activity">
    <reaction evidence="7 8">
        <text>CMP + ATP = CDP + ADP</text>
        <dbReference type="Rhea" id="RHEA:11600"/>
        <dbReference type="ChEBI" id="CHEBI:30616"/>
        <dbReference type="ChEBI" id="CHEBI:58069"/>
        <dbReference type="ChEBI" id="CHEBI:60377"/>
        <dbReference type="ChEBI" id="CHEBI:456216"/>
        <dbReference type="EC" id="2.7.4.25"/>
    </reaction>
</comment>
<dbReference type="HAMAP" id="MF_00238">
    <property type="entry name" value="Cytidyl_kinase_type1"/>
    <property type="match status" value="1"/>
</dbReference>
<comment type="similarity">
    <text evidence="1 8">Belongs to the cytidylate kinase family. Type 1 subfamily.</text>
</comment>
<evidence type="ECO:0000256" key="3">
    <source>
        <dbReference type="ARBA" id="ARBA00022741"/>
    </source>
</evidence>
<reference evidence="10" key="1">
    <citation type="submission" date="2022-09" db="EMBL/GenBank/DDBJ databases">
        <title>genome sequence of Deinococcus rubellus.</title>
        <authorList>
            <person name="Srinivasan S."/>
        </authorList>
    </citation>
    <scope>NUCLEOTIDE SEQUENCE</scope>
    <source>
        <strain evidence="10">Ant6</strain>
    </source>
</reference>
<evidence type="ECO:0000259" key="9">
    <source>
        <dbReference type="Pfam" id="PF02224"/>
    </source>
</evidence>
<evidence type="ECO:0000256" key="1">
    <source>
        <dbReference type="ARBA" id="ARBA00009427"/>
    </source>
</evidence>
<name>A0ABY5YIC0_9DEIO</name>
<gene>
    <name evidence="8 10" type="primary">cmk</name>
    <name evidence="10" type="ORF">N0D28_04235</name>
</gene>